<dbReference type="AlphaFoldDB" id="A0A2K4YAM9"/>
<comment type="caution">
    <text evidence="1">The sequence shown here is derived from an EMBL/GenBank/DDBJ whole genome shotgun (WGS) entry which is preliminary data.</text>
</comment>
<dbReference type="EMBL" id="FXEG02000002">
    <property type="protein sequence ID" value="SOX53831.1"/>
    <property type="molecule type" value="Genomic_DNA"/>
</dbReference>
<gene>
    <name evidence="1" type="ORF">MAAFP003_2507</name>
</gene>
<keyword evidence="2" id="KW-1185">Reference proteome</keyword>
<name>A0A2K4YAM9_9MYCO</name>
<accession>A0A2K4YAM9</accession>
<sequence length="160" mass="16656">MASEENRSAENLLLLCLFHSELVDAEGRVEDFPKELLLQWKAAQLAEYDQAAAAGIEAGWPLTDAEAAEVIAKSERSTITVIADTIYNGGMGGQLGGGGGGGGVIGTGSLGGGWLFYTSDAAYDTPCGDLGRCRACFQLRRPVDTTCRPRNSGKGAHCGG</sequence>
<dbReference type="Proteomes" id="UP000236318">
    <property type="component" value="Unassembled WGS sequence"/>
</dbReference>
<organism evidence="1 2">
    <name type="scientific">Mycobacterium ahvazicum</name>
    <dbReference type="NCBI Taxonomy" id="1964395"/>
    <lineage>
        <taxon>Bacteria</taxon>
        <taxon>Bacillati</taxon>
        <taxon>Actinomycetota</taxon>
        <taxon>Actinomycetes</taxon>
        <taxon>Mycobacteriales</taxon>
        <taxon>Mycobacteriaceae</taxon>
        <taxon>Mycobacterium</taxon>
        <taxon>Mycobacterium simiae complex</taxon>
    </lineage>
</organism>
<dbReference type="OrthoDB" id="5379188at2"/>
<protein>
    <submittedName>
        <fullName evidence="1">Uncharacterized protein</fullName>
    </submittedName>
</protein>
<evidence type="ECO:0000313" key="1">
    <source>
        <dbReference type="EMBL" id="SOX53831.1"/>
    </source>
</evidence>
<reference evidence="1" key="1">
    <citation type="submission" date="2018-01" db="EMBL/GenBank/DDBJ databases">
        <authorList>
            <consortium name="Urmite Genomes"/>
        </authorList>
    </citation>
    <scope>NUCLEOTIDE SEQUENCE [LARGE SCALE GENOMIC DNA]</scope>
    <source>
        <strain evidence="1">AFP003</strain>
    </source>
</reference>
<dbReference type="RefSeq" id="WP_096287337.1">
    <property type="nucleotide sequence ID" value="NZ_FXEG02000002.1"/>
</dbReference>
<proteinExistence type="predicted"/>
<evidence type="ECO:0000313" key="2">
    <source>
        <dbReference type="Proteomes" id="UP000236318"/>
    </source>
</evidence>